<dbReference type="AlphaFoldDB" id="A0AAD5N1F2"/>
<dbReference type="Proteomes" id="UP001196413">
    <property type="component" value="Unassembled WGS sequence"/>
</dbReference>
<evidence type="ECO:0000313" key="1">
    <source>
        <dbReference type="EMBL" id="KAJ1358141.1"/>
    </source>
</evidence>
<sequence>MTDKRKIQQAEDKEGTTVTRNKALLDRKLMAQKSALVLDNTTERQIYATQKKYLFNIRTLLAALKNSGEDTMQNHLLSYSFVYRLR</sequence>
<reference evidence="1" key="1">
    <citation type="submission" date="2021-06" db="EMBL/GenBank/DDBJ databases">
        <title>Parelaphostrongylus tenuis whole genome reference sequence.</title>
        <authorList>
            <person name="Garwood T.J."/>
            <person name="Larsen P.A."/>
            <person name="Fountain-Jones N.M."/>
            <person name="Garbe J.R."/>
            <person name="Macchietto M.G."/>
            <person name="Kania S.A."/>
            <person name="Gerhold R.W."/>
            <person name="Richards J.E."/>
            <person name="Wolf T.M."/>
        </authorList>
    </citation>
    <scope>NUCLEOTIDE SEQUENCE</scope>
    <source>
        <strain evidence="1">MNPRO001-30</strain>
        <tissue evidence="1">Meninges</tissue>
    </source>
</reference>
<protein>
    <submittedName>
        <fullName evidence="1">Uncharacterized protein</fullName>
    </submittedName>
</protein>
<evidence type="ECO:0000313" key="2">
    <source>
        <dbReference type="Proteomes" id="UP001196413"/>
    </source>
</evidence>
<keyword evidence="2" id="KW-1185">Reference proteome</keyword>
<accession>A0AAD5N1F2</accession>
<comment type="caution">
    <text evidence="1">The sequence shown here is derived from an EMBL/GenBank/DDBJ whole genome shotgun (WGS) entry which is preliminary data.</text>
</comment>
<proteinExistence type="predicted"/>
<name>A0AAD5N1F2_PARTN</name>
<organism evidence="1 2">
    <name type="scientific">Parelaphostrongylus tenuis</name>
    <name type="common">Meningeal worm</name>
    <dbReference type="NCBI Taxonomy" id="148309"/>
    <lineage>
        <taxon>Eukaryota</taxon>
        <taxon>Metazoa</taxon>
        <taxon>Ecdysozoa</taxon>
        <taxon>Nematoda</taxon>
        <taxon>Chromadorea</taxon>
        <taxon>Rhabditida</taxon>
        <taxon>Rhabditina</taxon>
        <taxon>Rhabditomorpha</taxon>
        <taxon>Strongyloidea</taxon>
        <taxon>Metastrongylidae</taxon>
        <taxon>Parelaphostrongylus</taxon>
    </lineage>
</organism>
<gene>
    <name evidence="1" type="ORF">KIN20_016462</name>
</gene>
<dbReference type="EMBL" id="JAHQIW010003307">
    <property type="protein sequence ID" value="KAJ1358141.1"/>
    <property type="molecule type" value="Genomic_DNA"/>
</dbReference>